<dbReference type="InterPro" id="IPR000835">
    <property type="entry name" value="HTH_MarR-typ"/>
</dbReference>
<dbReference type="SMART" id="SM00347">
    <property type="entry name" value="HTH_MARR"/>
    <property type="match status" value="1"/>
</dbReference>
<dbReference type="KEGG" id="ajg:KKR91_10590"/>
<name>A0A975M3N7_9MICC</name>
<dbReference type="RefSeq" id="WP_210229381.1">
    <property type="nucleotide sequence ID" value="NZ_CP076022.1"/>
</dbReference>
<dbReference type="Gene3D" id="1.10.10.10">
    <property type="entry name" value="Winged helix-like DNA-binding domain superfamily/Winged helix DNA-binding domain"/>
    <property type="match status" value="1"/>
</dbReference>
<dbReference type="PROSITE" id="PS50995">
    <property type="entry name" value="HTH_MARR_2"/>
    <property type="match status" value="1"/>
</dbReference>
<dbReference type="SUPFAM" id="SSF46785">
    <property type="entry name" value="Winged helix' DNA-binding domain"/>
    <property type="match status" value="1"/>
</dbReference>
<dbReference type="InterPro" id="IPR039422">
    <property type="entry name" value="MarR/SlyA-like"/>
</dbReference>
<protein>
    <submittedName>
        <fullName evidence="2">MarR family winged helix-turn-helix transcriptional regulator</fullName>
    </submittedName>
</protein>
<evidence type="ECO:0000259" key="1">
    <source>
        <dbReference type="PROSITE" id="PS50995"/>
    </source>
</evidence>
<dbReference type="InterPro" id="IPR036388">
    <property type="entry name" value="WH-like_DNA-bd_sf"/>
</dbReference>
<dbReference type="AlphaFoldDB" id="A0A975M3N7"/>
<feature type="domain" description="HTH marR-type" evidence="1">
    <location>
        <begin position="1"/>
        <end position="144"/>
    </location>
</feature>
<dbReference type="Pfam" id="PF12802">
    <property type="entry name" value="MarR_2"/>
    <property type="match status" value="1"/>
</dbReference>
<dbReference type="PANTHER" id="PTHR33164">
    <property type="entry name" value="TRANSCRIPTIONAL REGULATOR, MARR FAMILY"/>
    <property type="match status" value="1"/>
</dbReference>
<proteinExistence type="predicted"/>
<dbReference type="PANTHER" id="PTHR33164:SF57">
    <property type="entry name" value="MARR-FAMILY TRANSCRIPTIONAL REGULATOR"/>
    <property type="match status" value="1"/>
</dbReference>
<dbReference type="Proteomes" id="UP000676885">
    <property type="component" value="Chromosome"/>
</dbReference>
<keyword evidence="3" id="KW-1185">Reference proteome</keyword>
<evidence type="ECO:0000313" key="2">
    <source>
        <dbReference type="EMBL" id="QWC08979.1"/>
    </source>
</evidence>
<dbReference type="EMBL" id="CP076022">
    <property type="protein sequence ID" value="QWC08979.1"/>
    <property type="molecule type" value="Genomic_DNA"/>
</dbReference>
<reference evidence="2 3" key="1">
    <citation type="submission" date="2021-05" db="EMBL/GenBank/DDBJ databases">
        <title>Novel species in genus Arthrobacter.</title>
        <authorList>
            <person name="Zhang G."/>
        </authorList>
    </citation>
    <scope>NUCLEOTIDE SEQUENCE [LARGE SCALE GENOMIC DNA]</scope>
    <source>
        <strain evidence="3">zg-ZUI227</strain>
    </source>
</reference>
<dbReference type="InterPro" id="IPR036390">
    <property type="entry name" value="WH_DNA-bd_sf"/>
</dbReference>
<dbReference type="GO" id="GO:0006950">
    <property type="term" value="P:response to stress"/>
    <property type="evidence" value="ECO:0007669"/>
    <property type="project" value="TreeGrafter"/>
</dbReference>
<dbReference type="GO" id="GO:0003700">
    <property type="term" value="F:DNA-binding transcription factor activity"/>
    <property type="evidence" value="ECO:0007669"/>
    <property type="project" value="InterPro"/>
</dbReference>
<organism evidence="2 3">
    <name type="scientific">Arthrobacter jiangjiafuii</name>
    <dbReference type="NCBI Taxonomy" id="2817475"/>
    <lineage>
        <taxon>Bacteria</taxon>
        <taxon>Bacillati</taxon>
        <taxon>Actinomycetota</taxon>
        <taxon>Actinomycetes</taxon>
        <taxon>Micrococcales</taxon>
        <taxon>Micrococcaceae</taxon>
        <taxon>Arthrobacter</taxon>
    </lineage>
</organism>
<gene>
    <name evidence="2" type="ORF">KKR91_10590</name>
</gene>
<sequence length="148" mass="16314">MTQQDKFRDTAVGSVYEQIDAIYQRAVARSRRINAPLTAVEQSLLSYIGRNPGCLATDIASAFSLNRSTVSRQLHDLAALGLVTAGDDDDGQARRGRPLHVTEEGADRLERSLAIHREAVRSRLDGWSESELRDFAAALERFNSAKDA</sequence>
<accession>A0A975M3N7</accession>
<evidence type="ECO:0000313" key="3">
    <source>
        <dbReference type="Proteomes" id="UP000676885"/>
    </source>
</evidence>